<organism evidence="13 14">
    <name type="scientific">Pieris macdunnoughi</name>
    <dbReference type="NCBI Taxonomy" id="345717"/>
    <lineage>
        <taxon>Eukaryota</taxon>
        <taxon>Metazoa</taxon>
        <taxon>Ecdysozoa</taxon>
        <taxon>Arthropoda</taxon>
        <taxon>Hexapoda</taxon>
        <taxon>Insecta</taxon>
        <taxon>Pterygota</taxon>
        <taxon>Neoptera</taxon>
        <taxon>Endopterygota</taxon>
        <taxon>Lepidoptera</taxon>
        <taxon>Glossata</taxon>
        <taxon>Ditrysia</taxon>
        <taxon>Papilionoidea</taxon>
        <taxon>Pieridae</taxon>
        <taxon>Pierinae</taxon>
        <taxon>Pieris</taxon>
    </lineage>
</organism>
<gene>
    <name evidence="13" type="ORF">PMACD_LOCUS14779</name>
</gene>
<keyword evidence="5" id="KW-0399">Innate immunity</keyword>
<evidence type="ECO:0000256" key="10">
    <source>
        <dbReference type="SAM" id="SignalP"/>
    </source>
</evidence>
<dbReference type="GO" id="GO:0005576">
    <property type="term" value="C:extracellular region"/>
    <property type="evidence" value="ECO:0007669"/>
    <property type="project" value="UniProtKB-SubCell"/>
</dbReference>
<evidence type="ECO:0000313" key="14">
    <source>
        <dbReference type="Proteomes" id="UP000663880"/>
    </source>
</evidence>
<evidence type="ECO:0000313" key="13">
    <source>
        <dbReference type="EMBL" id="CAF4941641.1"/>
    </source>
</evidence>
<dbReference type="Pfam" id="PF03768">
    <property type="entry name" value="Attacin_N"/>
    <property type="match status" value="1"/>
</dbReference>
<dbReference type="InterPro" id="IPR005520">
    <property type="entry name" value="Attacin_N"/>
</dbReference>
<keyword evidence="4" id="KW-0929">Antimicrobial</keyword>
<accession>A0A821XEM2</accession>
<dbReference type="Proteomes" id="UP000663880">
    <property type="component" value="Unassembled WGS sequence"/>
</dbReference>
<dbReference type="GO" id="GO:0042742">
    <property type="term" value="P:defense response to bacterium"/>
    <property type="evidence" value="ECO:0007669"/>
    <property type="project" value="UniProtKB-KW"/>
</dbReference>
<feature type="signal peptide" evidence="10">
    <location>
        <begin position="1"/>
        <end position="17"/>
    </location>
</feature>
<comment type="subcellular location">
    <subcellularLocation>
        <location evidence="1">Secreted</location>
    </subcellularLocation>
</comment>
<comment type="caution">
    <text evidence="13">The sequence shown here is derived from an EMBL/GenBank/DDBJ whole genome shotgun (WGS) entry which is preliminary data.</text>
</comment>
<evidence type="ECO:0000259" key="11">
    <source>
        <dbReference type="Pfam" id="PF03768"/>
    </source>
</evidence>
<evidence type="ECO:0000256" key="4">
    <source>
        <dbReference type="ARBA" id="ARBA00022529"/>
    </source>
</evidence>
<feature type="domain" description="Attacin N-terminal" evidence="11">
    <location>
        <begin position="49"/>
        <end position="103"/>
    </location>
</feature>
<feature type="chain" id="PRO_5033022368" description="Attacin" evidence="10">
    <location>
        <begin position="18"/>
        <end position="227"/>
    </location>
</feature>
<dbReference type="AlphaFoldDB" id="A0A821XEM2"/>
<evidence type="ECO:0000256" key="9">
    <source>
        <dbReference type="ARBA" id="ARBA00023022"/>
    </source>
</evidence>
<dbReference type="OrthoDB" id="7441167at2759"/>
<dbReference type="GO" id="GO:0045087">
    <property type="term" value="P:innate immune response"/>
    <property type="evidence" value="ECO:0007669"/>
    <property type="project" value="UniProtKB-KW"/>
</dbReference>
<dbReference type="Pfam" id="PF03769">
    <property type="entry name" value="Attacin_C"/>
    <property type="match status" value="1"/>
</dbReference>
<comment type="similarity">
    <text evidence="2">Belongs to the attacin/sarcotoxin-2 family.</text>
</comment>
<proteinExistence type="inferred from homology"/>
<sequence length="227" mass="24553">MFFKTLIFAVLLAGINCRYILIDEDYLPELIEHSRVRRQVQVGAGLDNKGNWDLAGKVPLAKSDTNILSATGMATMDPSNKLTSYGAGVALDNINGHGLSLSGRQIPDFGKQLTAAAKLNVLNTPNHNLDANAFVTKNMPSIPNVPNFNTYGAGADYMYKNTLGASLGAARTDFLQKTDVSAMGKLNLFKTPSSSLDFGAGATRSFSPFIPKSSWEPAFKFNFMKSF</sequence>
<evidence type="ECO:0000256" key="8">
    <source>
        <dbReference type="ARBA" id="ARBA00022859"/>
    </source>
</evidence>
<keyword evidence="9" id="KW-0044">Antibiotic</keyword>
<evidence type="ECO:0000256" key="5">
    <source>
        <dbReference type="ARBA" id="ARBA00022588"/>
    </source>
</evidence>
<evidence type="ECO:0000256" key="2">
    <source>
        <dbReference type="ARBA" id="ARBA00007550"/>
    </source>
</evidence>
<keyword evidence="3" id="KW-0964">Secreted</keyword>
<keyword evidence="8" id="KW-0391">Immunity</keyword>
<name>A0A821XEM2_9NEOP</name>
<protein>
    <recommendedName>
        <fullName evidence="15">Attacin</fullName>
    </recommendedName>
</protein>
<keyword evidence="6" id="KW-0165">Cleavage on pair of basic residues</keyword>
<dbReference type="InterPro" id="IPR005521">
    <property type="entry name" value="Attacin_C"/>
</dbReference>
<reference evidence="13" key="1">
    <citation type="submission" date="2021-02" db="EMBL/GenBank/DDBJ databases">
        <authorList>
            <person name="Steward A R."/>
        </authorList>
    </citation>
    <scope>NUCLEOTIDE SEQUENCE</scope>
</reference>
<dbReference type="EMBL" id="CAJOBZ010000067">
    <property type="protein sequence ID" value="CAF4941641.1"/>
    <property type="molecule type" value="Genomic_DNA"/>
</dbReference>
<evidence type="ECO:0000256" key="3">
    <source>
        <dbReference type="ARBA" id="ARBA00022525"/>
    </source>
</evidence>
<evidence type="ECO:0000256" key="6">
    <source>
        <dbReference type="ARBA" id="ARBA00022685"/>
    </source>
</evidence>
<evidence type="ECO:0000256" key="7">
    <source>
        <dbReference type="ARBA" id="ARBA00022729"/>
    </source>
</evidence>
<evidence type="ECO:0008006" key="15">
    <source>
        <dbReference type="Google" id="ProtNLM"/>
    </source>
</evidence>
<evidence type="ECO:0000256" key="1">
    <source>
        <dbReference type="ARBA" id="ARBA00004613"/>
    </source>
</evidence>
<keyword evidence="7 10" id="KW-0732">Signal</keyword>
<keyword evidence="14" id="KW-1185">Reference proteome</keyword>
<feature type="domain" description="Attacin C-terminal" evidence="12">
    <location>
        <begin position="107"/>
        <end position="227"/>
    </location>
</feature>
<evidence type="ECO:0000259" key="12">
    <source>
        <dbReference type="Pfam" id="PF03769"/>
    </source>
</evidence>